<dbReference type="Pfam" id="PF00146">
    <property type="entry name" value="NADHdh"/>
    <property type="match status" value="1"/>
</dbReference>
<feature type="transmembrane region" description="Helical" evidence="5">
    <location>
        <begin position="9"/>
        <end position="27"/>
    </location>
</feature>
<feature type="transmembrane region" description="Helical" evidence="5">
    <location>
        <begin position="339"/>
        <end position="359"/>
    </location>
</feature>
<comment type="subcellular location">
    <subcellularLocation>
        <location evidence="1">Membrane</location>
        <topology evidence="1">Multi-pass membrane protein</topology>
    </subcellularLocation>
</comment>
<comment type="caution">
    <text evidence="6">The sequence shown here is derived from an EMBL/GenBank/DDBJ whole genome shotgun (WGS) entry which is preliminary data.</text>
</comment>
<keyword evidence="4 5" id="KW-0472">Membrane</keyword>
<dbReference type="NCBIfam" id="NF004745">
    <property type="entry name" value="PRK06076.1-6"/>
    <property type="match status" value="1"/>
</dbReference>
<accession>A0A1J5T452</accession>
<evidence type="ECO:0000256" key="3">
    <source>
        <dbReference type="ARBA" id="ARBA00022989"/>
    </source>
</evidence>
<dbReference type="EMBL" id="MLJW01000009">
    <property type="protein sequence ID" value="OIR15615.1"/>
    <property type="molecule type" value="Genomic_DNA"/>
</dbReference>
<feature type="transmembrane region" description="Helical" evidence="5">
    <location>
        <begin position="213"/>
        <end position="232"/>
    </location>
</feature>
<feature type="transmembrane region" description="Helical" evidence="5">
    <location>
        <begin position="307"/>
        <end position="327"/>
    </location>
</feature>
<sequence>MMEAQILQFFQWFWNLFGLWDVLWRYIGPVWPVIWTVLKIVAIIAPVMIGVAYFTLAERKILGFMQVRPGPNRVGWWGLLQPIADGVKLLCKEIIIPTRANKFLFLLAPVLSLSTALAAWAVVPFGDNLILANVNAGLLYLLTMTSLGVYGIIIAGWSSNSKYAFLGSLRSAAQIVSYELAMGFALVCVLLAAQSMNLGDIVHGQDGGYGLFHWYFIPLFPMFVVYFIAGVAETNRAPFDMAEGESEIVAGFHVEYSGMGFAIFFLAEYANMILIAALATVLFLGGWLNPFHNWPLLGAFTDHIPGLFWMVGKMFIFMFMFLWFRATFPRYRYDQLMRLGWKVFIPLTLVWVVVVAAWMQTPYWLW</sequence>
<dbReference type="EC" id="1.6.5.11" evidence="6"/>
<dbReference type="NCBIfam" id="NF004741">
    <property type="entry name" value="PRK06076.1-2"/>
    <property type="match status" value="1"/>
</dbReference>
<dbReference type="GO" id="GO:0009060">
    <property type="term" value="P:aerobic respiration"/>
    <property type="evidence" value="ECO:0007669"/>
    <property type="project" value="TreeGrafter"/>
</dbReference>
<feature type="transmembrane region" description="Helical" evidence="5">
    <location>
        <begin position="175"/>
        <end position="193"/>
    </location>
</feature>
<protein>
    <submittedName>
        <fullName evidence="6">NADH-quinone oxidoreductase subunit H</fullName>
        <ecNumber evidence="6">1.6.5.11</ecNumber>
    </submittedName>
</protein>
<dbReference type="GO" id="GO:0016020">
    <property type="term" value="C:membrane"/>
    <property type="evidence" value="ECO:0007669"/>
    <property type="project" value="UniProtKB-SubCell"/>
</dbReference>
<dbReference type="PANTHER" id="PTHR11432:SF3">
    <property type="entry name" value="NADH-UBIQUINONE OXIDOREDUCTASE CHAIN 1"/>
    <property type="match status" value="1"/>
</dbReference>
<dbReference type="PANTHER" id="PTHR11432">
    <property type="entry name" value="NADH DEHYDROGENASE SUBUNIT 1"/>
    <property type="match status" value="1"/>
</dbReference>
<gene>
    <name evidence="6" type="primary">nuoH_1</name>
    <name evidence="6" type="ORF">GALL_39390</name>
</gene>
<keyword evidence="6" id="KW-0560">Oxidoreductase</keyword>
<evidence type="ECO:0000313" key="6">
    <source>
        <dbReference type="EMBL" id="OIR15615.1"/>
    </source>
</evidence>
<dbReference type="AlphaFoldDB" id="A0A1J5T452"/>
<dbReference type="InterPro" id="IPR001694">
    <property type="entry name" value="NADH_UbQ_OxRdtase_su1/FPO"/>
</dbReference>
<reference evidence="6" key="1">
    <citation type="submission" date="2016-10" db="EMBL/GenBank/DDBJ databases">
        <title>Sequence of Gallionella enrichment culture.</title>
        <authorList>
            <person name="Poehlein A."/>
            <person name="Muehling M."/>
            <person name="Daniel R."/>
        </authorList>
    </citation>
    <scope>NUCLEOTIDE SEQUENCE</scope>
</reference>
<proteinExistence type="inferred from homology"/>
<dbReference type="HAMAP" id="MF_01350">
    <property type="entry name" value="NDH1_NuoH"/>
    <property type="match status" value="1"/>
</dbReference>
<evidence type="ECO:0000256" key="5">
    <source>
        <dbReference type="SAM" id="Phobius"/>
    </source>
</evidence>
<feature type="transmembrane region" description="Helical" evidence="5">
    <location>
        <begin position="261"/>
        <end position="287"/>
    </location>
</feature>
<evidence type="ECO:0000256" key="4">
    <source>
        <dbReference type="ARBA" id="ARBA00023136"/>
    </source>
</evidence>
<feature type="transmembrane region" description="Helical" evidence="5">
    <location>
        <begin position="129"/>
        <end position="154"/>
    </location>
</feature>
<evidence type="ECO:0000256" key="1">
    <source>
        <dbReference type="ARBA" id="ARBA00004141"/>
    </source>
</evidence>
<dbReference type="InterPro" id="IPR018086">
    <property type="entry name" value="NADH_UbQ_OxRdtase_su1_CS"/>
</dbReference>
<dbReference type="PROSITE" id="PS00667">
    <property type="entry name" value="COMPLEX1_ND1_1"/>
    <property type="match status" value="1"/>
</dbReference>
<feature type="transmembrane region" description="Helical" evidence="5">
    <location>
        <begin position="103"/>
        <end position="123"/>
    </location>
</feature>
<dbReference type="GO" id="GO:0003954">
    <property type="term" value="F:NADH dehydrogenase activity"/>
    <property type="evidence" value="ECO:0007669"/>
    <property type="project" value="TreeGrafter"/>
</dbReference>
<dbReference type="PROSITE" id="PS00668">
    <property type="entry name" value="COMPLEX1_ND1_2"/>
    <property type="match status" value="1"/>
</dbReference>
<keyword evidence="2 5" id="KW-0812">Transmembrane</keyword>
<organism evidence="6">
    <name type="scientific">mine drainage metagenome</name>
    <dbReference type="NCBI Taxonomy" id="410659"/>
    <lineage>
        <taxon>unclassified sequences</taxon>
        <taxon>metagenomes</taxon>
        <taxon>ecological metagenomes</taxon>
    </lineage>
</organism>
<keyword evidence="3 5" id="KW-1133">Transmembrane helix</keyword>
<feature type="transmembrane region" description="Helical" evidence="5">
    <location>
        <begin position="33"/>
        <end position="56"/>
    </location>
</feature>
<evidence type="ECO:0000256" key="2">
    <source>
        <dbReference type="ARBA" id="ARBA00022692"/>
    </source>
</evidence>
<name>A0A1J5T452_9ZZZZ</name>